<evidence type="ECO:0000313" key="1">
    <source>
        <dbReference type="EMBL" id="KAK8764955.1"/>
    </source>
</evidence>
<dbReference type="InterPro" id="IPR032675">
    <property type="entry name" value="LRR_dom_sf"/>
</dbReference>
<proteinExistence type="predicted"/>
<reference evidence="1 2" key="1">
    <citation type="journal article" date="2023" name="Arcadia Sci">
        <title>De novo assembly of a long-read Amblyomma americanum tick genome.</title>
        <authorList>
            <person name="Chou S."/>
            <person name="Poskanzer K.E."/>
            <person name="Rollins M."/>
            <person name="Thuy-Boun P.S."/>
        </authorList>
    </citation>
    <scope>NUCLEOTIDE SEQUENCE [LARGE SCALE GENOMIC DNA]</scope>
    <source>
        <strain evidence="1">F_SG_1</strain>
        <tissue evidence="1">Salivary glands</tissue>
    </source>
</reference>
<sequence length="724" mass="81435">MARRRDPSPDLLSSNPTATLHTCRICLGCVGGYTAPFTGEVFDCTLPCTGSKDQACQIIHHLSAWNDALLQGRYELRERARTRPELKLAFVAPFAALNDLEKLLKVATLLYILIKKHHCLTAVDVVIGRLNVYDAILCDALRDNEHIQSVTLLDLTHNRDEFKPFFSVMPSLKNLRHFEYTTDAEVRKAHLRALESTLVKTNTLESLHIPGLWIYDMDSTDLLTAIARYASLRELTLSFSFLEQASDDCGDEFSEYLKNSDTLTTLSLEGDCDFRDACGKRFLRALRDSESILSLKVDEIFVDNEALDLIASVFANNTVLRSFLIHPAYKCVIDGGGHCDSWLPSLTRNDTIEEMTLPFQIWQPPQWLEFFEVLSRKQRLKMITIGWAEMSVSDLNEFCMLICQSGAEERVTFNPVFDLSLYDNNFSLIRCKSFVDIEADCEDNAAQLQKLTAEVSAVSHVTSLTLSISPLPAEVDPLSPIASLIGATTTLKALRIFVTATDKAANYTNLSWTATIESLSRNQSISNLHIDLNIMKAEDIERLADVIRCSDTITRLGVTVEERMSDLFPKHLSRGIASNYTLLSVQFLGHSDPNAFAVTDTTRRNCGLVARASQLRMGARLERTTACAMERVFRHRALLKEFAQVECISVEKAAAELRVALCAFDDMRSFMVMAGVVRVSVVCHAREDMQTQLDDLNEPCWRVLRRYLFLDHVVTEVPPAFLLQ</sequence>
<dbReference type="SUPFAM" id="SSF52047">
    <property type="entry name" value="RNI-like"/>
    <property type="match status" value="1"/>
</dbReference>
<dbReference type="AlphaFoldDB" id="A0AAQ4DR65"/>
<accession>A0AAQ4DR65</accession>
<dbReference type="PANTHER" id="PTHR47679">
    <property type="entry name" value="PROTEIN TORNADO 1"/>
    <property type="match status" value="1"/>
</dbReference>
<dbReference type="PANTHER" id="PTHR47679:SF2">
    <property type="entry name" value="C-TERMINAL OF ROC (COR) DOMAIN-CONTAINING PROTEIN"/>
    <property type="match status" value="1"/>
</dbReference>
<name>A0AAQ4DR65_AMBAM</name>
<organism evidence="1 2">
    <name type="scientific">Amblyomma americanum</name>
    <name type="common">Lone star tick</name>
    <dbReference type="NCBI Taxonomy" id="6943"/>
    <lineage>
        <taxon>Eukaryota</taxon>
        <taxon>Metazoa</taxon>
        <taxon>Ecdysozoa</taxon>
        <taxon>Arthropoda</taxon>
        <taxon>Chelicerata</taxon>
        <taxon>Arachnida</taxon>
        <taxon>Acari</taxon>
        <taxon>Parasitiformes</taxon>
        <taxon>Ixodida</taxon>
        <taxon>Ixodoidea</taxon>
        <taxon>Ixodidae</taxon>
        <taxon>Amblyomminae</taxon>
        <taxon>Amblyomma</taxon>
    </lineage>
</organism>
<gene>
    <name evidence="1" type="ORF">V5799_032436</name>
</gene>
<protein>
    <recommendedName>
        <fullName evidence="3">Nlr family card domain protein</fullName>
    </recommendedName>
</protein>
<keyword evidence="2" id="KW-1185">Reference proteome</keyword>
<comment type="caution">
    <text evidence="1">The sequence shown here is derived from an EMBL/GenBank/DDBJ whole genome shotgun (WGS) entry which is preliminary data.</text>
</comment>
<dbReference type="EMBL" id="JARKHS020027894">
    <property type="protein sequence ID" value="KAK8764955.1"/>
    <property type="molecule type" value="Genomic_DNA"/>
</dbReference>
<dbReference type="Proteomes" id="UP001321473">
    <property type="component" value="Unassembled WGS sequence"/>
</dbReference>
<dbReference type="Gene3D" id="3.80.10.10">
    <property type="entry name" value="Ribonuclease Inhibitor"/>
    <property type="match status" value="2"/>
</dbReference>
<evidence type="ECO:0008006" key="3">
    <source>
        <dbReference type="Google" id="ProtNLM"/>
    </source>
</evidence>
<evidence type="ECO:0000313" key="2">
    <source>
        <dbReference type="Proteomes" id="UP001321473"/>
    </source>
</evidence>